<keyword evidence="6" id="KW-1185">Reference proteome</keyword>
<evidence type="ECO:0000256" key="2">
    <source>
        <dbReference type="ARBA" id="ARBA00023125"/>
    </source>
</evidence>
<dbReference type="PROSITE" id="PS50043">
    <property type="entry name" value="HTH_LUXR_2"/>
    <property type="match status" value="1"/>
</dbReference>
<dbReference type="InterPro" id="IPR016032">
    <property type="entry name" value="Sig_transdc_resp-reg_C-effctor"/>
</dbReference>
<dbReference type="PANTHER" id="PTHR44688">
    <property type="entry name" value="DNA-BINDING TRANSCRIPTIONAL ACTIVATOR DEVR_DOSR"/>
    <property type="match status" value="1"/>
</dbReference>
<evidence type="ECO:0000313" key="6">
    <source>
        <dbReference type="Proteomes" id="UP001438953"/>
    </source>
</evidence>
<evidence type="ECO:0000259" key="4">
    <source>
        <dbReference type="PROSITE" id="PS50043"/>
    </source>
</evidence>
<dbReference type="InterPro" id="IPR036388">
    <property type="entry name" value="WH-like_DNA-bd_sf"/>
</dbReference>
<dbReference type="InterPro" id="IPR000792">
    <property type="entry name" value="Tscrpt_reg_LuxR_C"/>
</dbReference>
<dbReference type="CDD" id="cd06170">
    <property type="entry name" value="LuxR_C_like"/>
    <property type="match status" value="1"/>
</dbReference>
<protein>
    <submittedName>
        <fullName evidence="5">LuxR C-terminal-related transcriptional regulator</fullName>
    </submittedName>
</protein>
<name>A0ABV1SB81_9RHOB</name>
<dbReference type="Pfam" id="PF00196">
    <property type="entry name" value="GerE"/>
    <property type="match status" value="1"/>
</dbReference>
<dbReference type="EMBL" id="JAYWLC010000001">
    <property type="protein sequence ID" value="MER5170160.1"/>
    <property type="molecule type" value="Genomic_DNA"/>
</dbReference>
<dbReference type="RefSeq" id="WP_339112544.1">
    <property type="nucleotide sequence ID" value="NZ_JAYWLC010000001.1"/>
</dbReference>
<comment type="caution">
    <text evidence="5">The sequence shown here is derived from an EMBL/GenBank/DDBJ whole genome shotgun (WGS) entry which is preliminary data.</text>
</comment>
<gene>
    <name evidence="5" type="ORF">VSX56_00105</name>
</gene>
<dbReference type="SUPFAM" id="SSF46894">
    <property type="entry name" value="C-terminal effector domain of the bipartite response regulators"/>
    <property type="match status" value="1"/>
</dbReference>
<dbReference type="PRINTS" id="PR00038">
    <property type="entry name" value="HTHLUXR"/>
</dbReference>
<dbReference type="Proteomes" id="UP001438953">
    <property type="component" value="Unassembled WGS sequence"/>
</dbReference>
<accession>A0ABV1SB81</accession>
<organism evidence="5 6">
    <name type="scientific">Thioclava kandeliae</name>
    <dbReference type="NCBI Taxonomy" id="3070818"/>
    <lineage>
        <taxon>Bacteria</taxon>
        <taxon>Pseudomonadati</taxon>
        <taxon>Pseudomonadota</taxon>
        <taxon>Alphaproteobacteria</taxon>
        <taxon>Rhodobacterales</taxon>
        <taxon>Paracoccaceae</taxon>
        <taxon>Thioclava</taxon>
    </lineage>
</organism>
<dbReference type="PANTHER" id="PTHR44688:SF16">
    <property type="entry name" value="DNA-BINDING TRANSCRIPTIONAL ACTIVATOR DEVR_DOSR"/>
    <property type="match status" value="1"/>
</dbReference>
<evidence type="ECO:0000313" key="5">
    <source>
        <dbReference type="EMBL" id="MER5170160.1"/>
    </source>
</evidence>
<evidence type="ECO:0000256" key="1">
    <source>
        <dbReference type="ARBA" id="ARBA00023015"/>
    </source>
</evidence>
<reference evidence="5 6" key="1">
    <citation type="submission" date="2024-06" db="EMBL/GenBank/DDBJ databases">
        <title>Thioclava kandeliae sp. nov. from a rhizosphere soil sample of Kandelia candel in a mangrove.</title>
        <authorList>
            <person name="Mu T."/>
        </authorList>
    </citation>
    <scope>NUCLEOTIDE SEQUENCE [LARGE SCALE GENOMIC DNA]</scope>
    <source>
        <strain evidence="5 6">CPCC 100088</strain>
    </source>
</reference>
<keyword evidence="1" id="KW-0805">Transcription regulation</keyword>
<evidence type="ECO:0000256" key="3">
    <source>
        <dbReference type="ARBA" id="ARBA00023163"/>
    </source>
</evidence>
<proteinExistence type="predicted"/>
<feature type="domain" description="HTH luxR-type" evidence="4">
    <location>
        <begin position="93"/>
        <end position="158"/>
    </location>
</feature>
<keyword evidence="3" id="KW-0804">Transcription</keyword>
<dbReference type="Gene3D" id="1.10.10.10">
    <property type="entry name" value="Winged helix-like DNA-binding domain superfamily/Winged helix DNA-binding domain"/>
    <property type="match status" value="1"/>
</dbReference>
<keyword evidence="2" id="KW-0238">DNA-binding</keyword>
<sequence length="160" mass="17479">MKIDADGQIRACSEPAAALITAASSLGADKGILTFAGPMRETMRAALRTESPVPVRIEISDRALGTIACLVFAPKDEAQTRLIHFWAANLAPEPSYRQILSKRELQIFHLIAEGQRRDQIAHQLDISLATVDLHSNGLRKKLGARTLPEAVARGYELGLR</sequence>
<dbReference type="SMART" id="SM00421">
    <property type="entry name" value="HTH_LUXR"/>
    <property type="match status" value="1"/>
</dbReference>